<evidence type="ECO:0000313" key="2">
    <source>
        <dbReference type="Proteomes" id="UP000314294"/>
    </source>
</evidence>
<gene>
    <name evidence="1" type="ORF">EYF80_039922</name>
</gene>
<accession>A0A4Z2G9J1</accession>
<name>A0A4Z2G9J1_9TELE</name>
<dbReference type="Proteomes" id="UP000314294">
    <property type="component" value="Unassembled WGS sequence"/>
</dbReference>
<proteinExistence type="predicted"/>
<dbReference type="AlphaFoldDB" id="A0A4Z2G9J1"/>
<keyword evidence="2" id="KW-1185">Reference proteome</keyword>
<dbReference type="EMBL" id="SRLO01000638">
    <property type="protein sequence ID" value="TNN49880.1"/>
    <property type="molecule type" value="Genomic_DNA"/>
</dbReference>
<comment type="caution">
    <text evidence="1">The sequence shown here is derived from an EMBL/GenBank/DDBJ whole genome shotgun (WGS) entry which is preliminary data.</text>
</comment>
<reference evidence="1 2" key="1">
    <citation type="submission" date="2019-03" db="EMBL/GenBank/DDBJ databases">
        <title>First draft genome of Liparis tanakae, snailfish: a comprehensive survey of snailfish specific genes.</title>
        <authorList>
            <person name="Kim W."/>
            <person name="Song I."/>
            <person name="Jeong J.-H."/>
            <person name="Kim D."/>
            <person name="Kim S."/>
            <person name="Ryu S."/>
            <person name="Song J.Y."/>
            <person name="Lee S.K."/>
        </authorList>
    </citation>
    <scope>NUCLEOTIDE SEQUENCE [LARGE SCALE GENOMIC DNA]</scope>
    <source>
        <tissue evidence="1">Muscle</tissue>
    </source>
</reference>
<evidence type="ECO:0000313" key="1">
    <source>
        <dbReference type="EMBL" id="TNN49880.1"/>
    </source>
</evidence>
<protein>
    <submittedName>
        <fullName evidence="1">Uncharacterized protein</fullName>
    </submittedName>
</protein>
<sequence>MAGSVRSEVVSIFIFTVLLERLKEEALPLDHIQESLCRPIQAWSTRDSSSLTFLFSVRDVTLARSTWFSKQNFLALSQVIAVVRSLAHSQLSTSSSSPIQKARTVSMVPMASLSPSSEMVARKKEHKPKKSVFLQPPPSMMSEENIIGTQVHTEIKAQIVVIWRSRRGYRQTC</sequence>
<organism evidence="1 2">
    <name type="scientific">Liparis tanakae</name>
    <name type="common">Tanaka's snailfish</name>
    <dbReference type="NCBI Taxonomy" id="230148"/>
    <lineage>
        <taxon>Eukaryota</taxon>
        <taxon>Metazoa</taxon>
        <taxon>Chordata</taxon>
        <taxon>Craniata</taxon>
        <taxon>Vertebrata</taxon>
        <taxon>Euteleostomi</taxon>
        <taxon>Actinopterygii</taxon>
        <taxon>Neopterygii</taxon>
        <taxon>Teleostei</taxon>
        <taxon>Neoteleostei</taxon>
        <taxon>Acanthomorphata</taxon>
        <taxon>Eupercaria</taxon>
        <taxon>Perciformes</taxon>
        <taxon>Cottioidei</taxon>
        <taxon>Cottales</taxon>
        <taxon>Liparidae</taxon>
        <taxon>Liparis</taxon>
    </lineage>
</organism>